<dbReference type="Pfam" id="PF07715">
    <property type="entry name" value="Plug"/>
    <property type="match status" value="1"/>
</dbReference>
<feature type="domain" description="TonB-dependent receptor plug" evidence="8">
    <location>
        <begin position="113"/>
        <end position="220"/>
    </location>
</feature>
<keyword evidence="6 7" id="KW-0998">Cell outer membrane</keyword>
<keyword evidence="2 7" id="KW-0813">Transport</keyword>
<comment type="caution">
    <text evidence="9">The sequence shown here is derived from an EMBL/GenBank/DDBJ whole genome shotgun (WGS) entry which is preliminary data.</text>
</comment>
<dbReference type="InterPro" id="IPR037066">
    <property type="entry name" value="Plug_dom_sf"/>
</dbReference>
<accession>A0ABS8GMN5</accession>
<protein>
    <submittedName>
        <fullName evidence="9">TonB-dependent receptor</fullName>
    </submittedName>
</protein>
<organism evidence="9 10">
    <name type="scientific">Leeuwenhoekiella parthenopeia</name>
    <dbReference type="NCBI Taxonomy" id="2890320"/>
    <lineage>
        <taxon>Bacteria</taxon>
        <taxon>Pseudomonadati</taxon>
        <taxon>Bacteroidota</taxon>
        <taxon>Flavobacteriia</taxon>
        <taxon>Flavobacteriales</taxon>
        <taxon>Flavobacteriaceae</taxon>
        <taxon>Leeuwenhoekiella</taxon>
    </lineage>
</organism>
<dbReference type="SUPFAM" id="SSF56935">
    <property type="entry name" value="Porins"/>
    <property type="match status" value="1"/>
</dbReference>
<evidence type="ECO:0000256" key="1">
    <source>
        <dbReference type="ARBA" id="ARBA00004571"/>
    </source>
</evidence>
<keyword evidence="5 7" id="KW-0472">Membrane</keyword>
<dbReference type="Gene3D" id="2.170.130.10">
    <property type="entry name" value="TonB-dependent receptor, plug domain"/>
    <property type="match status" value="1"/>
</dbReference>
<dbReference type="InterPro" id="IPR008969">
    <property type="entry name" value="CarboxyPept-like_regulatory"/>
</dbReference>
<evidence type="ECO:0000256" key="6">
    <source>
        <dbReference type="ARBA" id="ARBA00023237"/>
    </source>
</evidence>
<dbReference type="NCBIfam" id="TIGR04056">
    <property type="entry name" value="OMP_RagA_SusC"/>
    <property type="match status" value="1"/>
</dbReference>
<proteinExistence type="inferred from homology"/>
<comment type="similarity">
    <text evidence="7">Belongs to the TonB-dependent receptor family.</text>
</comment>
<evidence type="ECO:0000256" key="3">
    <source>
        <dbReference type="ARBA" id="ARBA00022452"/>
    </source>
</evidence>
<dbReference type="Gene3D" id="2.40.170.20">
    <property type="entry name" value="TonB-dependent receptor, beta-barrel domain"/>
    <property type="match status" value="1"/>
</dbReference>
<keyword evidence="10" id="KW-1185">Reference proteome</keyword>
<evidence type="ECO:0000256" key="4">
    <source>
        <dbReference type="ARBA" id="ARBA00022692"/>
    </source>
</evidence>
<dbReference type="Proteomes" id="UP001197770">
    <property type="component" value="Unassembled WGS sequence"/>
</dbReference>
<comment type="subcellular location">
    <subcellularLocation>
        <location evidence="1 7">Cell outer membrane</location>
        <topology evidence="1 7">Multi-pass membrane protein</topology>
    </subcellularLocation>
</comment>
<evidence type="ECO:0000313" key="9">
    <source>
        <dbReference type="EMBL" id="MCC4211244.1"/>
    </source>
</evidence>
<dbReference type="NCBIfam" id="TIGR04057">
    <property type="entry name" value="SusC_RagA_signa"/>
    <property type="match status" value="1"/>
</dbReference>
<dbReference type="PROSITE" id="PS52016">
    <property type="entry name" value="TONB_DEPENDENT_REC_3"/>
    <property type="match status" value="1"/>
</dbReference>
<dbReference type="SUPFAM" id="SSF49464">
    <property type="entry name" value="Carboxypeptidase regulatory domain-like"/>
    <property type="match status" value="1"/>
</dbReference>
<evidence type="ECO:0000259" key="8">
    <source>
        <dbReference type="Pfam" id="PF07715"/>
    </source>
</evidence>
<reference evidence="9 10" key="1">
    <citation type="submission" date="2021-11" db="EMBL/GenBank/DDBJ databases">
        <title>Seasonal and diel survey of microbial diversity of the Tyrrhenian coast.</title>
        <authorList>
            <person name="Gattoni G."/>
            <person name="Corral P."/>
        </authorList>
    </citation>
    <scope>NUCLEOTIDE SEQUENCE [LARGE SCALE GENOMIC DNA]</scope>
    <source>
        <strain evidence="9 10">Mr9</strain>
    </source>
</reference>
<dbReference type="Gene3D" id="2.60.40.1120">
    <property type="entry name" value="Carboxypeptidase-like, regulatory domain"/>
    <property type="match status" value="1"/>
</dbReference>
<evidence type="ECO:0000256" key="2">
    <source>
        <dbReference type="ARBA" id="ARBA00022448"/>
    </source>
</evidence>
<sequence>MCLCTINTYARTFERPVELAVQKTITGTVRSAEDNTALPGVSVVEKGTSNGTVTDFDGNYSLNVADGAILEFSFVGFKTQEMRVSSQSEIDIDMQTDVASLDEVVVVGYGTQKKRDLTGAISRVSSEDFSPGANRSAADLLKGTASGVAVTQTSSAPGAGQTVRIRGAGSINSSNGVLYVVDGLPGVDPNSLSPGDIESVEILKDASAASIYGTRAANGVVLITTKKGQSGTAQISYSTYTGIQDVPNIVEVLNAQDYARLVNQRLEFDNRPAEFTDEDIAGFGAGTNWQQEIFRKAVVQNHQISVSGGDERSKYYVGINYFDQDGVVINSGTKKYNLRTNVQSNPLDRLKLSLGVNYTEETIRSILSAGADGGLLSAAQRADPTIPAGLDPETGRYYNIGSSTSDNPLALANGISNKNVIRRFYTSLTTDYEVVDNLTATLRLGAESNNSRQDAYNSRITMGGLGQGGVASISAGESTHWLVESLLKYENTFNDVHDFSILGGATWERFDSRGLGANSRGFISDVLGTNALESGDGDNGDNVSSDRSANQLNGFLGRMTYAYDGKYLLTASFRLDGSSRFSDENKYAFFPSASLGWRLGEEAFLNSVDWVDELKLRVGYGELGNQGINNFETIQTLVAGGNSVFNDQIAIGVVPARLPNSDLRWETTSELNVGLDYGFINNRITGAIDYFYRVTKDQLFFKPLPAVVGFGSVRTNIGEVLNTGVDFSLSTKNLTGAFKWNTDITFSYLKNEVTSLPDFTQEIIGGYAGNNVGAFWIVQEGAALRSFYGYVIDGLFQEGDDIANSPTPAPNFQPGMPRFVDQNGDGTINAEDRVIIGSPFPDYTYGMRNTFSYKNFTLSTFINGVEGVDRYQSDIAETLYPQNNFSNPLATYYYNRWTPENTNTNIPSGQNFTLYGGAQAVNTLTVVDASYVRLKNVTLSYNFPLKDSFLSSLNIFVAGDNLATWTDFLGYDPEANIQGGSLEAKTYNAYPLARVYRLGLDIKF</sequence>
<name>A0ABS8GMN5_9FLAO</name>
<keyword evidence="4 7" id="KW-0812">Transmembrane</keyword>
<dbReference type="InterPro" id="IPR036942">
    <property type="entry name" value="Beta-barrel_TonB_sf"/>
</dbReference>
<keyword evidence="3 7" id="KW-1134">Transmembrane beta strand</keyword>
<dbReference type="Pfam" id="PF13715">
    <property type="entry name" value="CarbopepD_reg_2"/>
    <property type="match status" value="1"/>
</dbReference>
<evidence type="ECO:0000313" key="10">
    <source>
        <dbReference type="Proteomes" id="UP001197770"/>
    </source>
</evidence>
<dbReference type="InterPro" id="IPR023996">
    <property type="entry name" value="TonB-dep_OMP_SusC/RagA"/>
</dbReference>
<gene>
    <name evidence="9" type="ORF">LLW17_00815</name>
</gene>
<dbReference type="InterPro" id="IPR012910">
    <property type="entry name" value="Plug_dom"/>
</dbReference>
<keyword evidence="9" id="KW-0675">Receptor</keyword>
<dbReference type="RefSeq" id="WP_228228368.1">
    <property type="nucleotide sequence ID" value="NZ_JAJGMW010000001.1"/>
</dbReference>
<evidence type="ECO:0000256" key="7">
    <source>
        <dbReference type="PROSITE-ProRule" id="PRU01360"/>
    </source>
</evidence>
<dbReference type="InterPro" id="IPR039426">
    <property type="entry name" value="TonB-dep_rcpt-like"/>
</dbReference>
<dbReference type="EMBL" id="JAJGMW010000001">
    <property type="protein sequence ID" value="MCC4211244.1"/>
    <property type="molecule type" value="Genomic_DNA"/>
</dbReference>
<evidence type="ECO:0000256" key="5">
    <source>
        <dbReference type="ARBA" id="ARBA00023136"/>
    </source>
</evidence>
<dbReference type="InterPro" id="IPR023997">
    <property type="entry name" value="TonB-dep_OMP_SusC/RagA_CS"/>
</dbReference>